<protein>
    <submittedName>
        <fullName evidence="3">Uncharacterized protein</fullName>
    </submittedName>
</protein>
<feature type="transmembrane region" description="Helical" evidence="2">
    <location>
        <begin position="21"/>
        <end position="41"/>
    </location>
</feature>
<proteinExistence type="predicted"/>
<keyword evidence="4" id="KW-1185">Reference proteome</keyword>
<dbReference type="OrthoDB" id="194705at2"/>
<evidence type="ECO:0000256" key="2">
    <source>
        <dbReference type="SAM" id="Phobius"/>
    </source>
</evidence>
<organism evidence="3 4">
    <name type="scientific">Roseimicrobium gellanilyticum</name>
    <dbReference type="NCBI Taxonomy" id="748857"/>
    <lineage>
        <taxon>Bacteria</taxon>
        <taxon>Pseudomonadati</taxon>
        <taxon>Verrucomicrobiota</taxon>
        <taxon>Verrucomicrobiia</taxon>
        <taxon>Verrucomicrobiales</taxon>
        <taxon>Verrucomicrobiaceae</taxon>
        <taxon>Roseimicrobium</taxon>
    </lineage>
</organism>
<sequence>MSDSSTSAKPGVIVCPVSPWFYRRMGLMALLLVGMGLYFIYDGRFGYPKSNKAAESKAWFEREVLGEYDAVVAEGPDAARAWVETARRRGWIIKAELEQPRWSDYAAPHGWAENPKMYTPEQIREQFYWGGAMIVGAAVVGIIVLLNHDKRFVGHADHMIMPNGRVVPFKDVYKIDKRKWDVKALAYVYYRETGEKVEHRAVIDDLKYDGAGRVLDRLMDQFKGELIEKVIEPEEESAETPAEQPTPPHGAA</sequence>
<keyword evidence="2" id="KW-0812">Transmembrane</keyword>
<comment type="caution">
    <text evidence="3">The sequence shown here is derived from an EMBL/GenBank/DDBJ whole genome shotgun (WGS) entry which is preliminary data.</text>
</comment>
<accession>A0A366HPG6</accession>
<feature type="transmembrane region" description="Helical" evidence="2">
    <location>
        <begin position="127"/>
        <end position="146"/>
    </location>
</feature>
<keyword evidence="2" id="KW-0472">Membrane</keyword>
<keyword evidence="2" id="KW-1133">Transmembrane helix</keyword>
<evidence type="ECO:0000313" key="3">
    <source>
        <dbReference type="EMBL" id="RBP44676.1"/>
    </source>
</evidence>
<dbReference type="EMBL" id="QNRR01000004">
    <property type="protein sequence ID" value="RBP44676.1"/>
    <property type="molecule type" value="Genomic_DNA"/>
</dbReference>
<dbReference type="RefSeq" id="WP_147263421.1">
    <property type="nucleotide sequence ID" value="NZ_QNRR01000004.1"/>
</dbReference>
<dbReference type="Proteomes" id="UP000253426">
    <property type="component" value="Unassembled WGS sequence"/>
</dbReference>
<evidence type="ECO:0000256" key="1">
    <source>
        <dbReference type="SAM" id="MobiDB-lite"/>
    </source>
</evidence>
<name>A0A366HPG6_9BACT</name>
<evidence type="ECO:0000313" key="4">
    <source>
        <dbReference type="Proteomes" id="UP000253426"/>
    </source>
</evidence>
<reference evidence="3 4" key="1">
    <citation type="submission" date="2018-06" db="EMBL/GenBank/DDBJ databases">
        <title>Genomic Encyclopedia of Type Strains, Phase IV (KMG-IV): sequencing the most valuable type-strain genomes for metagenomic binning, comparative biology and taxonomic classification.</title>
        <authorList>
            <person name="Goeker M."/>
        </authorList>
    </citation>
    <scope>NUCLEOTIDE SEQUENCE [LARGE SCALE GENOMIC DNA]</scope>
    <source>
        <strain evidence="3 4">DSM 25532</strain>
    </source>
</reference>
<dbReference type="AlphaFoldDB" id="A0A366HPG6"/>
<feature type="region of interest" description="Disordered" evidence="1">
    <location>
        <begin position="232"/>
        <end position="252"/>
    </location>
</feature>
<gene>
    <name evidence="3" type="ORF">DES53_104499</name>
</gene>